<proteinExistence type="predicted"/>
<reference evidence="2 3" key="1">
    <citation type="journal article" date="2019" name="Commun. Biol.">
        <title>The bagworm genome reveals a unique fibroin gene that provides high tensile strength.</title>
        <authorList>
            <person name="Kono N."/>
            <person name="Nakamura H."/>
            <person name="Ohtoshi R."/>
            <person name="Tomita M."/>
            <person name="Numata K."/>
            <person name="Arakawa K."/>
        </authorList>
    </citation>
    <scope>NUCLEOTIDE SEQUENCE [LARGE SCALE GENOMIC DNA]</scope>
</reference>
<feature type="region of interest" description="Disordered" evidence="1">
    <location>
        <begin position="60"/>
        <end position="100"/>
    </location>
</feature>
<dbReference type="EMBL" id="BGZK01000399">
    <property type="protein sequence ID" value="GBP41465.1"/>
    <property type="molecule type" value="Genomic_DNA"/>
</dbReference>
<accession>A0A4C1VUG6</accession>
<name>A0A4C1VUG6_EUMVA</name>
<keyword evidence="3" id="KW-1185">Reference proteome</keyword>
<comment type="caution">
    <text evidence="2">The sequence shown here is derived from an EMBL/GenBank/DDBJ whole genome shotgun (WGS) entry which is preliminary data.</text>
</comment>
<sequence length="100" mass="10973">MEDISPTHQAFWKVTKALKSEGYLPATLKNQIAPRGRRSRAECIADSIELNVLTLLATSNTSHTSRGVRHKTSLDPADDLAPVSRRSSETRQFKAKGTGP</sequence>
<dbReference type="Proteomes" id="UP000299102">
    <property type="component" value="Unassembled WGS sequence"/>
</dbReference>
<evidence type="ECO:0000313" key="3">
    <source>
        <dbReference type="Proteomes" id="UP000299102"/>
    </source>
</evidence>
<organism evidence="2 3">
    <name type="scientific">Eumeta variegata</name>
    <name type="common">Bagworm moth</name>
    <name type="synonym">Eumeta japonica</name>
    <dbReference type="NCBI Taxonomy" id="151549"/>
    <lineage>
        <taxon>Eukaryota</taxon>
        <taxon>Metazoa</taxon>
        <taxon>Ecdysozoa</taxon>
        <taxon>Arthropoda</taxon>
        <taxon>Hexapoda</taxon>
        <taxon>Insecta</taxon>
        <taxon>Pterygota</taxon>
        <taxon>Neoptera</taxon>
        <taxon>Endopterygota</taxon>
        <taxon>Lepidoptera</taxon>
        <taxon>Glossata</taxon>
        <taxon>Ditrysia</taxon>
        <taxon>Tineoidea</taxon>
        <taxon>Psychidae</taxon>
        <taxon>Oiketicinae</taxon>
        <taxon>Eumeta</taxon>
    </lineage>
</organism>
<protein>
    <submittedName>
        <fullName evidence="2">Uncharacterized protein</fullName>
    </submittedName>
</protein>
<dbReference type="AlphaFoldDB" id="A0A4C1VUG6"/>
<evidence type="ECO:0000256" key="1">
    <source>
        <dbReference type="SAM" id="MobiDB-lite"/>
    </source>
</evidence>
<dbReference type="OrthoDB" id="7487383at2759"/>
<gene>
    <name evidence="2" type="ORF">EVAR_36223_1</name>
</gene>
<evidence type="ECO:0000313" key="2">
    <source>
        <dbReference type="EMBL" id="GBP41465.1"/>
    </source>
</evidence>